<name>A0A9J6BYX7_POLVA</name>
<protein>
    <submittedName>
        <fullName evidence="2">Uncharacterized protein</fullName>
    </submittedName>
</protein>
<sequence length="215" mass="25059">MKPYTAATIFLTSVLFSLLLILVIAIFINNKETNGDYHLDETSILDIFYWILKLPHFQRYTIFVVIFFIMLFIAIDTIFVLWFMFNVQIAEKPFEFIQSSYKSMGKVDDIENLKSFEDNSIYKDQNNIHKFRSSSISDIQRSKCRSLSIPSVYFSQETPLRNSLQNSLASVKIYTKPNIDDITDDSSSDISTVKDFLFDGKPIEFKMFHGKEMLI</sequence>
<keyword evidence="1" id="KW-0472">Membrane</keyword>
<reference evidence="2" key="1">
    <citation type="submission" date="2021-03" db="EMBL/GenBank/DDBJ databases">
        <title>Chromosome level genome of the anhydrobiotic midge Polypedilum vanderplanki.</title>
        <authorList>
            <person name="Yoshida Y."/>
            <person name="Kikawada T."/>
            <person name="Gusev O."/>
        </authorList>
    </citation>
    <scope>NUCLEOTIDE SEQUENCE</scope>
    <source>
        <strain evidence="2">NIAS01</strain>
        <tissue evidence="2">Whole body or cell culture</tissue>
    </source>
</reference>
<feature type="transmembrane region" description="Helical" evidence="1">
    <location>
        <begin position="60"/>
        <end position="85"/>
    </location>
</feature>
<keyword evidence="1" id="KW-0812">Transmembrane</keyword>
<comment type="caution">
    <text evidence="2">The sequence shown here is derived from an EMBL/GenBank/DDBJ whole genome shotgun (WGS) entry which is preliminary data.</text>
</comment>
<organism evidence="2 3">
    <name type="scientific">Polypedilum vanderplanki</name>
    <name type="common">Sleeping chironomid midge</name>
    <dbReference type="NCBI Taxonomy" id="319348"/>
    <lineage>
        <taxon>Eukaryota</taxon>
        <taxon>Metazoa</taxon>
        <taxon>Ecdysozoa</taxon>
        <taxon>Arthropoda</taxon>
        <taxon>Hexapoda</taxon>
        <taxon>Insecta</taxon>
        <taxon>Pterygota</taxon>
        <taxon>Neoptera</taxon>
        <taxon>Endopterygota</taxon>
        <taxon>Diptera</taxon>
        <taxon>Nematocera</taxon>
        <taxon>Chironomoidea</taxon>
        <taxon>Chironomidae</taxon>
        <taxon>Chironominae</taxon>
        <taxon>Polypedilum</taxon>
        <taxon>Polypedilum</taxon>
    </lineage>
</organism>
<evidence type="ECO:0000313" key="2">
    <source>
        <dbReference type="EMBL" id="KAG5674954.1"/>
    </source>
</evidence>
<dbReference type="AlphaFoldDB" id="A0A9J6BYX7"/>
<feature type="transmembrane region" description="Helical" evidence="1">
    <location>
        <begin position="6"/>
        <end position="28"/>
    </location>
</feature>
<proteinExistence type="predicted"/>
<accession>A0A9J6BYX7</accession>
<evidence type="ECO:0000313" key="3">
    <source>
        <dbReference type="Proteomes" id="UP001107558"/>
    </source>
</evidence>
<dbReference type="Proteomes" id="UP001107558">
    <property type="component" value="Chromosome 2"/>
</dbReference>
<keyword evidence="3" id="KW-1185">Reference proteome</keyword>
<gene>
    <name evidence="2" type="ORF">PVAND_004898</name>
</gene>
<evidence type="ECO:0000256" key="1">
    <source>
        <dbReference type="SAM" id="Phobius"/>
    </source>
</evidence>
<dbReference type="EMBL" id="JADBJN010000002">
    <property type="protein sequence ID" value="KAG5674954.1"/>
    <property type="molecule type" value="Genomic_DNA"/>
</dbReference>
<keyword evidence="1" id="KW-1133">Transmembrane helix</keyword>